<sequence length="473" mass="52445">MQQLSLILKTIYQKNTDSFFTQYHNIIIKHIHPIHSFVYGTLYKTPAFQSLCHRLLLLSLLSFSSLANSNAEVDLLVVVEPEIFSQSNPNRLSREKLHALLTQQLNTANSAYNLVNIHYNVVAILDWEDNAISQLLNQGDSYHHALHNLMNAIIDAPLSSITDPTHLSRYDPRAKELLQQYFADKLIFITQEKDTSNEPYGAAFHHLGLSINADALMHMPSVLAHLLGHSLALNHPPTETCQSMLLLMCSPSQFSVDMSIEDMTWLSALVKEESLPAKEGFDPRFYLGAFSPSMPALANIQLTLEQSQLSTTLNLQLIDEIGDPKVLEQNISVELFTQSGSAIAAFHYPESLYQRVTFLAGETHKQIIINTQSSDHYADFTLGTRYGILVSDSNTQRIQIIGDINNSGPIHPTEPHSPTKEINPNPNPSAPAVDDDSDNNDLPATNDNSGEGSGAMTLMSLLILIGVGLRRKG</sequence>
<feature type="compositionally biased region" description="Polar residues" evidence="1">
    <location>
        <begin position="440"/>
        <end position="450"/>
    </location>
</feature>
<organism evidence="3 4">
    <name type="scientific">Shewanella surugensis</name>
    <dbReference type="NCBI Taxonomy" id="212020"/>
    <lineage>
        <taxon>Bacteria</taxon>
        <taxon>Pseudomonadati</taxon>
        <taxon>Pseudomonadota</taxon>
        <taxon>Gammaproteobacteria</taxon>
        <taxon>Alteromonadales</taxon>
        <taxon>Shewanellaceae</taxon>
        <taxon>Shewanella</taxon>
    </lineage>
</organism>
<evidence type="ECO:0000313" key="4">
    <source>
        <dbReference type="Proteomes" id="UP001203423"/>
    </source>
</evidence>
<gene>
    <name evidence="3" type="ORF">L2764_11010</name>
</gene>
<dbReference type="PROSITE" id="PS50215">
    <property type="entry name" value="ADAM_MEPRO"/>
    <property type="match status" value="1"/>
</dbReference>
<proteinExistence type="predicted"/>
<dbReference type="Gene3D" id="3.40.390.10">
    <property type="entry name" value="Collagenase (Catalytic Domain)"/>
    <property type="match status" value="1"/>
</dbReference>
<dbReference type="InterPro" id="IPR024079">
    <property type="entry name" value="MetalloPept_cat_dom_sf"/>
</dbReference>
<dbReference type="NCBIfam" id="NF038115">
    <property type="entry name" value="SVAGG"/>
    <property type="match status" value="1"/>
</dbReference>
<dbReference type="SUPFAM" id="SSF55486">
    <property type="entry name" value="Metalloproteases ('zincins'), catalytic domain"/>
    <property type="match status" value="1"/>
</dbReference>
<reference evidence="3 4" key="1">
    <citation type="submission" date="2022-01" db="EMBL/GenBank/DDBJ databases">
        <title>Whole genome-based taxonomy of the Shewanellaceae.</title>
        <authorList>
            <person name="Martin-Rodriguez A.J."/>
        </authorList>
    </citation>
    <scope>NUCLEOTIDE SEQUENCE [LARGE SCALE GENOMIC DNA]</scope>
    <source>
        <strain evidence="3 4">DSM 17177</strain>
    </source>
</reference>
<comment type="caution">
    <text evidence="3">The sequence shown here is derived from an EMBL/GenBank/DDBJ whole genome shotgun (WGS) entry which is preliminary data.</text>
</comment>
<evidence type="ECO:0000256" key="1">
    <source>
        <dbReference type="SAM" id="MobiDB-lite"/>
    </source>
</evidence>
<keyword evidence="4" id="KW-1185">Reference proteome</keyword>
<feature type="region of interest" description="Disordered" evidence="1">
    <location>
        <begin position="403"/>
        <end position="453"/>
    </location>
</feature>
<dbReference type="EMBL" id="JAKIKS010000036">
    <property type="protein sequence ID" value="MCL1124989.1"/>
    <property type="molecule type" value="Genomic_DNA"/>
</dbReference>
<dbReference type="RefSeq" id="WP_248940265.1">
    <property type="nucleotide sequence ID" value="NZ_JAKIKS010000036.1"/>
</dbReference>
<name>A0ABT0LBP3_9GAMM</name>
<evidence type="ECO:0000313" key="3">
    <source>
        <dbReference type="EMBL" id="MCL1124989.1"/>
    </source>
</evidence>
<dbReference type="Proteomes" id="UP001203423">
    <property type="component" value="Unassembled WGS sequence"/>
</dbReference>
<evidence type="ECO:0000259" key="2">
    <source>
        <dbReference type="PROSITE" id="PS50215"/>
    </source>
</evidence>
<dbReference type="InterPro" id="IPR001590">
    <property type="entry name" value="Peptidase_M12B"/>
</dbReference>
<feature type="domain" description="Peptidase M12B" evidence="2">
    <location>
        <begin position="71"/>
        <end position="249"/>
    </location>
</feature>
<accession>A0ABT0LBP3</accession>
<protein>
    <submittedName>
        <fullName evidence="3">SVAGG family GlyGly-CTERM protein</fullName>
    </submittedName>
</protein>